<dbReference type="PANTHER" id="PTHR43483:SF3">
    <property type="entry name" value="MEMBRANE TRANSPORTER PROTEIN HI_0806-RELATED"/>
    <property type="match status" value="1"/>
</dbReference>
<dbReference type="Pfam" id="PF01925">
    <property type="entry name" value="TauE"/>
    <property type="match status" value="1"/>
</dbReference>
<dbReference type="RefSeq" id="WP_066600207.1">
    <property type="nucleotide sequence ID" value="NZ_FORY01000008.1"/>
</dbReference>
<feature type="transmembrane region" description="Helical" evidence="5">
    <location>
        <begin position="183"/>
        <end position="205"/>
    </location>
</feature>
<name>A0A1I3TBY0_9RHOB</name>
<comment type="similarity">
    <text evidence="5">Belongs to the 4-toluene sulfonate uptake permease (TSUP) (TC 2.A.102) family.</text>
</comment>
<gene>
    <name evidence="6" type="ORF">SAMN04488138_10830</name>
</gene>
<dbReference type="OrthoDB" id="457670at2"/>
<comment type="subcellular location">
    <subcellularLocation>
        <location evidence="5">Cell membrane</location>
        <topology evidence="5">Multi-pass membrane protein</topology>
    </subcellularLocation>
    <subcellularLocation>
        <location evidence="1">Membrane</location>
        <topology evidence="1">Multi-pass membrane protein</topology>
    </subcellularLocation>
</comment>
<proteinExistence type="inferred from homology"/>
<keyword evidence="2 5" id="KW-0812">Transmembrane</keyword>
<keyword evidence="5" id="KW-1003">Cell membrane</keyword>
<keyword evidence="7" id="KW-1185">Reference proteome</keyword>
<feature type="transmembrane region" description="Helical" evidence="5">
    <location>
        <begin position="7"/>
        <end position="40"/>
    </location>
</feature>
<dbReference type="EMBL" id="FORY01000008">
    <property type="protein sequence ID" value="SFJ68012.1"/>
    <property type="molecule type" value="Genomic_DNA"/>
</dbReference>
<accession>A0A1I3TBY0</accession>
<protein>
    <recommendedName>
        <fullName evidence="5">Probable membrane transporter protein</fullName>
    </recommendedName>
</protein>
<feature type="transmembrane region" description="Helical" evidence="5">
    <location>
        <begin position="250"/>
        <end position="267"/>
    </location>
</feature>
<dbReference type="STRING" id="576117.SAMN04488138_10830"/>
<dbReference type="Proteomes" id="UP000183299">
    <property type="component" value="Unassembled WGS sequence"/>
</dbReference>
<feature type="transmembrane region" description="Helical" evidence="5">
    <location>
        <begin position="145"/>
        <end position="163"/>
    </location>
</feature>
<feature type="transmembrane region" description="Helical" evidence="5">
    <location>
        <begin position="217"/>
        <end position="238"/>
    </location>
</feature>
<evidence type="ECO:0000313" key="6">
    <source>
        <dbReference type="EMBL" id="SFJ68012.1"/>
    </source>
</evidence>
<dbReference type="GeneID" id="98665522"/>
<keyword evidence="4 5" id="KW-0472">Membrane</keyword>
<dbReference type="InterPro" id="IPR002781">
    <property type="entry name" value="TM_pro_TauE-like"/>
</dbReference>
<feature type="transmembrane region" description="Helical" evidence="5">
    <location>
        <begin position="111"/>
        <end position="133"/>
    </location>
</feature>
<organism evidence="6 7">
    <name type="scientific">Celeribacter halophilus</name>
    <dbReference type="NCBI Taxonomy" id="576117"/>
    <lineage>
        <taxon>Bacteria</taxon>
        <taxon>Pseudomonadati</taxon>
        <taxon>Pseudomonadota</taxon>
        <taxon>Alphaproteobacteria</taxon>
        <taxon>Rhodobacterales</taxon>
        <taxon>Roseobacteraceae</taxon>
        <taxon>Celeribacter</taxon>
    </lineage>
</organism>
<dbReference type="GO" id="GO:0005886">
    <property type="term" value="C:plasma membrane"/>
    <property type="evidence" value="ECO:0007669"/>
    <property type="project" value="UniProtKB-SubCell"/>
</dbReference>
<dbReference type="AlphaFoldDB" id="A0A1I3TBY0"/>
<evidence type="ECO:0000256" key="2">
    <source>
        <dbReference type="ARBA" id="ARBA00022692"/>
    </source>
</evidence>
<evidence type="ECO:0000313" key="7">
    <source>
        <dbReference type="Proteomes" id="UP000183299"/>
    </source>
</evidence>
<keyword evidence="3 5" id="KW-1133">Transmembrane helix</keyword>
<evidence type="ECO:0000256" key="1">
    <source>
        <dbReference type="ARBA" id="ARBA00004141"/>
    </source>
</evidence>
<dbReference type="PANTHER" id="PTHR43483">
    <property type="entry name" value="MEMBRANE TRANSPORTER PROTEIN HI_0806-RELATED"/>
    <property type="match status" value="1"/>
</dbReference>
<reference evidence="6 7" key="1">
    <citation type="submission" date="2016-10" db="EMBL/GenBank/DDBJ databases">
        <authorList>
            <person name="de Groot N.N."/>
        </authorList>
    </citation>
    <scope>NUCLEOTIDE SEQUENCE [LARGE SCALE GENOMIC DNA]</scope>
    <source>
        <strain evidence="6 7">CGMCC 1.8891</strain>
    </source>
</reference>
<feature type="transmembrane region" description="Helical" evidence="5">
    <location>
        <begin position="86"/>
        <end position="105"/>
    </location>
</feature>
<evidence type="ECO:0000256" key="5">
    <source>
        <dbReference type="RuleBase" id="RU363041"/>
    </source>
</evidence>
<evidence type="ECO:0000256" key="3">
    <source>
        <dbReference type="ARBA" id="ARBA00022989"/>
    </source>
</evidence>
<sequence length="273" mass="28080">MDISTLLPFIALIVAIGAFAGILAGLLGVGGGIVLVPAFFYTFAALGYESPQLMQICLATSLATIIVTSIRSVLSHHKKGAVEWSILKSFGPGIVAGALIGVLVASSLRSATLQVIFGIVAIVIGLYLAFGNASWRLGVAMPKGIMRAIIAPLIGFLSVLMGIGGGSFGVPTMTLYGVPIHRAVATAAGFGAIIAIPSVIGFLFVNLPPEVTPPLTIGAVNIPVFLVVISMTLLTAPLGAKIAHAMNPKPLKRVFGGFLILVALNMLRKALMG</sequence>
<feature type="transmembrane region" description="Helical" evidence="5">
    <location>
        <begin position="52"/>
        <end position="74"/>
    </location>
</feature>
<evidence type="ECO:0000256" key="4">
    <source>
        <dbReference type="ARBA" id="ARBA00023136"/>
    </source>
</evidence>